<comment type="caution">
    <text evidence="1">The sequence shown here is derived from an EMBL/GenBank/DDBJ whole genome shotgun (WGS) entry which is preliminary data.</text>
</comment>
<dbReference type="EMBL" id="JADIKD010000011">
    <property type="protein sequence ID" value="MFK2918545.1"/>
    <property type="molecule type" value="Genomic_DNA"/>
</dbReference>
<evidence type="ECO:0000313" key="2">
    <source>
        <dbReference type="Proteomes" id="UP001620408"/>
    </source>
</evidence>
<evidence type="ECO:0000313" key="1">
    <source>
        <dbReference type="EMBL" id="MFK2918545.1"/>
    </source>
</evidence>
<keyword evidence="2" id="KW-1185">Reference proteome</keyword>
<gene>
    <name evidence="1" type="ORF">ISS97_14825</name>
</gene>
<reference evidence="1 2" key="1">
    <citation type="submission" date="2020-10" db="EMBL/GenBank/DDBJ databases">
        <title>Phylogeny of dyella-like bacteria.</title>
        <authorList>
            <person name="Fu J."/>
        </authorList>
    </citation>
    <scope>NUCLEOTIDE SEQUENCE [LARGE SCALE GENOMIC DNA]</scope>
    <source>
        <strain evidence="1 2">BB4</strain>
    </source>
</reference>
<protein>
    <recommendedName>
        <fullName evidence="3">DUF2188 domain-containing protein</fullName>
    </recommendedName>
</protein>
<sequence>MVTYVEYHVSHSENDGWSVFRNDEQIGHRGDLFEAVAFATHFAEREAALPDCMTRVAVQTSGEARRIGLWSAWRG</sequence>
<dbReference type="Proteomes" id="UP001620408">
    <property type="component" value="Unassembled WGS sequence"/>
</dbReference>
<evidence type="ECO:0008006" key="3">
    <source>
        <dbReference type="Google" id="ProtNLM"/>
    </source>
</evidence>
<name>A0ABW8K7E4_9GAMM</name>
<dbReference type="RefSeq" id="WP_379985644.1">
    <property type="nucleotide sequence ID" value="NZ_JADIKD010000011.1"/>
</dbReference>
<accession>A0ABW8K7E4</accession>
<proteinExistence type="predicted"/>
<organism evidence="1 2">
    <name type="scientific">Dyella koreensis</name>
    <dbReference type="NCBI Taxonomy" id="311235"/>
    <lineage>
        <taxon>Bacteria</taxon>
        <taxon>Pseudomonadati</taxon>
        <taxon>Pseudomonadota</taxon>
        <taxon>Gammaproteobacteria</taxon>
        <taxon>Lysobacterales</taxon>
        <taxon>Rhodanobacteraceae</taxon>
        <taxon>Dyella</taxon>
    </lineage>
</organism>